<organism evidence="1 2">
    <name type="scientific">Salarchaeum japonicum</name>
    <dbReference type="NCBI Taxonomy" id="555573"/>
    <lineage>
        <taxon>Archaea</taxon>
        <taxon>Methanobacteriati</taxon>
        <taxon>Methanobacteriota</taxon>
        <taxon>Stenosarchaea group</taxon>
        <taxon>Halobacteria</taxon>
        <taxon>Halobacteriales</taxon>
        <taxon>Halobacteriaceae</taxon>
    </lineage>
</organism>
<proteinExistence type="predicted"/>
<reference evidence="1 2" key="1">
    <citation type="journal article" date="2019" name="Int. J. Syst. Evol. Microbiol.">
        <title>The Global Catalogue of Microorganisms (GCM) 10K type strain sequencing project: providing services to taxonomists for standard genome sequencing and annotation.</title>
        <authorList>
            <consortium name="The Broad Institute Genomics Platform"/>
            <consortium name="The Broad Institute Genome Sequencing Center for Infectious Disease"/>
            <person name="Wu L."/>
            <person name="Ma J."/>
        </authorList>
    </citation>
    <scope>NUCLEOTIDE SEQUENCE [LARGE SCALE GENOMIC DNA]</scope>
    <source>
        <strain evidence="1 2">JCM 16327</strain>
    </source>
</reference>
<dbReference type="InterPro" id="IPR055811">
    <property type="entry name" value="DUF7387"/>
</dbReference>
<gene>
    <name evidence="1" type="ORF">GCM10009019_04130</name>
</gene>
<dbReference type="AlphaFoldDB" id="A0AAV3SZ60"/>
<evidence type="ECO:0000313" key="1">
    <source>
        <dbReference type="EMBL" id="GAA0645200.1"/>
    </source>
</evidence>
<keyword evidence="2" id="KW-1185">Reference proteome</keyword>
<dbReference type="GeneID" id="68572473"/>
<sequence length="86" mass="9063">MSATTDDATDTGVEFTYENGLVTARDLETGVAASGDSKAAALAMLADALLLHEGGGEPIEDPDAFLRELDIEPSELDEDETPPPWL</sequence>
<comment type="caution">
    <text evidence="1">The sequence shown here is derived from an EMBL/GenBank/DDBJ whole genome shotgun (WGS) entry which is preliminary data.</text>
</comment>
<dbReference type="RefSeq" id="WP_227261872.1">
    <property type="nucleotide sequence ID" value="NZ_BAAADU010000002.1"/>
</dbReference>
<accession>A0AAV3SZ60</accession>
<dbReference type="Pfam" id="PF24113">
    <property type="entry name" value="DUF7387"/>
    <property type="match status" value="1"/>
</dbReference>
<dbReference type="Proteomes" id="UP001500194">
    <property type="component" value="Unassembled WGS sequence"/>
</dbReference>
<name>A0AAV3SZ60_9EURY</name>
<protein>
    <recommendedName>
        <fullName evidence="3">Type II toxin-antitoxin system HicB family antitoxin</fullName>
    </recommendedName>
</protein>
<evidence type="ECO:0008006" key="3">
    <source>
        <dbReference type="Google" id="ProtNLM"/>
    </source>
</evidence>
<dbReference type="EMBL" id="BAAADU010000002">
    <property type="protein sequence ID" value="GAA0645200.1"/>
    <property type="molecule type" value="Genomic_DNA"/>
</dbReference>
<evidence type="ECO:0000313" key="2">
    <source>
        <dbReference type="Proteomes" id="UP001500194"/>
    </source>
</evidence>